<protein>
    <recommendedName>
        <fullName evidence="1">PX domain-containing protein</fullName>
    </recommendedName>
</protein>
<dbReference type="InterPro" id="IPR036871">
    <property type="entry name" value="PX_dom_sf"/>
</dbReference>
<organism evidence="2 3">
    <name type="scientific">Globisporangium ultimum (strain ATCC 200006 / CBS 805.95 / DAOM BR144)</name>
    <name type="common">Pythium ultimum</name>
    <dbReference type="NCBI Taxonomy" id="431595"/>
    <lineage>
        <taxon>Eukaryota</taxon>
        <taxon>Sar</taxon>
        <taxon>Stramenopiles</taxon>
        <taxon>Oomycota</taxon>
        <taxon>Peronosporomycetes</taxon>
        <taxon>Pythiales</taxon>
        <taxon>Pythiaceae</taxon>
        <taxon>Globisporangium</taxon>
    </lineage>
</organism>
<evidence type="ECO:0000313" key="3">
    <source>
        <dbReference type="Proteomes" id="UP000019132"/>
    </source>
</evidence>
<reference evidence="3" key="1">
    <citation type="journal article" date="2010" name="Genome Biol.">
        <title>Genome sequence of the necrotrophic plant pathogen Pythium ultimum reveals original pathogenicity mechanisms and effector repertoire.</title>
        <authorList>
            <person name="Levesque C.A."/>
            <person name="Brouwer H."/>
            <person name="Cano L."/>
            <person name="Hamilton J.P."/>
            <person name="Holt C."/>
            <person name="Huitema E."/>
            <person name="Raffaele S."/>
            <person name="Robideau G.P."/>
            <person name="Thines M."/>
            <person name="Win J."/>
            <person name="Zerillo M.M."/>
            <person name="Beakes G.W."/>
            <person name="Boore J.L."/>
            <person name="Busam D."/>
            <person name="Dumas B."/>
            <person name="Ferriera S."/>
            <person name="Fuerstenberg S.I."/>
            <person name="Gachon C.M."/>
            <person name="Gaulin E."/>
            <person name="Govers F."/>
            <person name="Grenville-Briggs L."/>
            <person name="Horner N."/>
            <person name="Hostetler J."/>
            <person name="Jiang R.H."/>
            <person name="Johnson J."/>
            <person name="Krajaejun T."/>
            <person name="Lin H."/>
            <person name="Meijer H.J."/>
            <person name="Moore B."/>
            <person name="Morris P."/>
            <person name="Phuntmart V."/>
            <person name="Puiu D."/>
            <person name="Shetty J."/>
            <person name="Stajich J.E."/>
            <person name="Tripathy S."/>
            <person name="Wawra S."/>
            <person name="van West P."/>
            <person name="Whitty B.R."/>
            <person name="Coutinho P.M."/>
            <person name="Henrissat B."/>
            <person name="Martin F."/>
            <person name="Thomas P.D."/>
            <person name="Tyler B.M."/>
            <person name="De Vries R.P."/>
            <person name="Kamoun S."/>
            <person name="Yandell M."/>
            <person name="Tisserat N."/>
            <person name="Buell C.R."/>
        </authorList>
    </citation>
    <scope>NUCLEOTIDE SEQUENCE</scope>
    <source>
        <strain evidence="3">DAOM:BR144</strain>
    </source>
</reference>
<dbReference type="InterPro" id="IPR001683">
    <property type="entry name" value="PX_dom"/>
</dbReference>
<evidence type="ECO:0000313" key="2">
    <source>
        <dbReference type="EnsemblProtists" id="PYU1_T003516"/>
    </source>
</evidence>
<dbReference type="AlphaFoldDB" id="K3WEX5"/>
<accession>K3WEX5</accession>
<reference evidence="3" key="2">
    <citation type="submission" date="2010-04" db="EMBL/GenBank/DDBJ databases">
        <authorList>
            <person name="Buell R."/>
            <person name="Hamilton J."/>
            <person name="Hostetler J."/>
        </authorList>
    </citation>
    <scope>NUCLEOTIDE SEQUENCE [LARGE SCALE GENOMIC DNA]</scope>
    <source>
        <strain evidence="3">DAOM:BR144</strain>
    </source>
</reference>
<feature type="domain" description="PX" evidence="1">
    <location>
        <begin position="1"/>
        <end position="86"/>
    </location>
</feature>
<proteinExistence type="predicted"/>
<dbReference type="HOGENOM" id="CLU_2504764_0_0_1"/>
<keyword evidence="3" id="KW-1185">Reference proteome</keyword>
<dbReference type="GO" id="GO:0035091">
    <property type="term" value="F:phosphatidylinositol binding"/>
    <property type="evidence" value="ECO:0007669"/>
    <property type="project" value="InterPro"/>
</dbReference>
<dbReference type="InParanoid" id="K3WEX5"/>
<dbReference type="EMBL" id="GL376638">
    <property type="status" value="NOT_ANNOTATED_CDS"/>
    <property type="molecule type" value="Genomic_DNA"/>
</dbReference>
<evidence type="ECO:0000259" key="1">
    <source>
        <dbReference type="PROSITE" id="PS50195"/>
    </source>
</evidence>
<dbReference type="PROSITE" id="PS50195">
    <property type="entry name" value="PX"/>
    <property type="match status" value="1"/>
</dbReference>
<dbReference type="VEuPathDB" id="FungiDB:PYU1_G003506"/>
<name>K3WEX5_GLOUD</name>
<reference evidence="2" key="3">
    <citation type="submission" date="2015-02" db="UniProtKB">
        <authorList>
            <consortium name="EnsemblProtists"/>
        </authorList>
    </citation>
    <scope>IDENTIFICATION</scope>
    <source>
        <strain evidence="2">DAOM BR144</strain>
    </source>
</reference>
<dbReference type="Proteomes" id="UP000019132">
    <property type="component" value="Unassembled WGS sequence"/>
</dbReference>
<sequence length="86" mass="10196">RVDVVDHRLSSVGTDKFVEYKLRLQVIDSDPLYCWKRFSAIRKYRTRMMESSGRAMKSLPAFPSRKLWGNLSEKTILLRKTKLNEF</sequence>
<dbReference type="EnsemblProtists" id="PYU1_T003516">
    <property type="protein sequence ID" value="PYU1_T003516"/>
    <property type="gene ID" value="PYU1_G003506"/>
</dbReference>
<dbReference type="SUPFAM" id="SSF64268">
    <property type="entry name" value="PX domain"/>
    <property type="match status" value="1"/>
</dbReference>
<dbReference type="Gene3D" id="3.30.1520.10">
    <property type="entry name" value="Phox-like domain"/>
    <property type="match status" value="1"/>
</dbReference>
<dbReference type="CDD" id="cd06093">
    <property type="entry name" value="PX_domain"/>
    <property type="match status" value="1"/>
</dbReference>